<comment type="caution">
    <text evidence="2">The sequence shown here is derived from an EMBL/GenBank/DDBJ whole genome shotgun (WGS) entry which is preliminary data.</text>
</comment>
<organism evidence="2 3">
    <name type="scientific">Phyllobacterium zundukense</name>
    <dbReference type="NCBI Taxonomy" id="1867719"/>
    <lineage>
        <taxon>Bacteria</taxon>
        <taxon>Pseudomonadati</taxon>
        <taxon>Pseudomonadota</taxon>
        <taxon>Alphaproteobacteria</taxon>
        <taxon>Hyphomicrobiales</taxon>
        <taxon>Phyllobacteriaceae</taxon>
        <taxon>Phyllobacterium</taxon>
    </lineage>
</organism>
<evidence type="ECO:0000259" key="1">
    <source>
        <dbReference type="Pfam" id="PF00535"/>
    </source>
</evidence>
<dbReference type="KEGG" id="pht:BLM14_22600"/>
<dbReference type="PANTHER" id="PTHR43179:SF10">
    <property type="entry name" value="GLYCOSYL TRANSFERASE"/>
    <property type="match status" value="1"/>
</dbReference>
<feature type="domain" description="Glycosyltransferase 2-like" evidence="1">
    <location>
        <begin position="28"/>
        <end position="205"/>
    </location>
</feature>
<keyword evidence="3" id="KW-1185">Reference proteome</keyword>
<dbReference type="InterPro" id="IPR029044">
    <property type="entry name" value="Nucleotide-diphossugar_trans"/>
</dbReference>
<name>A0A2N9VVE6_9HYPH</name>
<dbReference type="RefSeq" id="WP_100002154.1">
    <property type="nucleotide sequence ID" value="NZ_CP017941.1"/>
</dbReference>
<evidence type="ECO:0000313" key="3">
    <source>
        <dbReference type="Proteomes" id="UP000232163"/>
    </source>
</evidence>
<accession>A0A2N9VVE6</accession>
<keyword evidence="2" id="KW-0808">Transferase</keyword>
<dbReference type="InterPro" id="IPR001173">
    <property type="entry name" value="Glyco_trans_2-like"/>
</dbReference>
<sequence>MIELSSVAAETDFEITICVVIFKPDRIVLEKTLESLRGALERMSPCKAKLYIVDNSPGVPEHDWLRAILRGFTFEIIAGHGNVGFGKANNMVLDRVGKLHLVLNPDVEMEPAALERGLAFMTENPDCGLVTPEAFNPDGSKQYLCKRYPAVFDLLLRGFAPSWIKAFFRERLQRYEMRDQIIDTVAWDPPIVSGCFMLFRGGVFQKLNGFDSRYLLYFEDFDISLRTGKIARIAYVPAVRIVHGGGHAARKGLWHIWQFARSALIFYTTYPLKLF</sequence>
<dbReference type="PANTHER" id="PTHR43179">
    <property type="entry name" value="RHAMNOSYLTRANSFERASE WBBL"/>
    <property type="match status" value="1"/>
</dbReference>
<dbReference type="SUPFAM" id="SSF53448">
    <property type="entry name" value="Nucleotide-diphospho-sugar transferases"/>
    <property type="match status" value="1"/>
</dbReference>
<gene>
    <name evidence="2" type="ORF">B5P45_18380</name>
</gene>
<proteinExistence type="predicted"/>
<protein>
    <submittedName>
        <fullName evidence="2">Glycosyl transferase</fullName>
    </submittedName>
</protein>
<evidence type="ECO:0000313" key="2">
    <source>
        <dbReference type="EMBL" id="PIO43464.1"/>
    </source>
</evidence>
<reference evidence="2 3" key="1">
    <citation type="journal article" date="2017" name="Int J Environ Stud">
        <title>Does the Miocene-Pliocene relict legume Oxytropis triphylla form nitrogen-fixing nodules with a combination of bacterial strains?</title>
        <authorList>
            <person name="Safronova V."/>
            <person name="Belimov A."/>
            <person name="Sazanova A."/>
            <person name="Kuznetsova I."/>
            <person name="Popova J."/>
            <person name="Andronov E."/>
            <person name="Verkhozina A."/>
            <person name="Tikhonovich I."/>
        </authorList>
    </citation>
    <scope>NUCLEOTIDE SEQUENCE [LARGE SCALE GENOMIC DNA]</scope>
    <source>
        <strain evidence="2 3">Tri-38</strain>
    </source>
</reference>
<dbReference type="Pfam" id="PF00535">
    <property type="entry name" value="Glycos_transf_2"/>
    <property type="match status" value="1"/>
</dbReference>
<dbReference type="OrthoDB" id="9771846at2"/>
<dbReference type="EMBL" id="MZMT01000040">
    <property type="protein sequence ID" value="PIO43464.1"/>
    <property type="molecule type" value="Genomic_DNA"/>
</dbReference>
<dbReference type="Proteomes" id="UP000232163">
    <property type="component" value="Unassembled WGS sequence"/>
</dbReference>
<dbReference type="Gene3D" id="3.90.550.10">
    <property type="entry name" value="Spore Coat Polysaccharide Biosynthesis Protein SpsA, Chain A"/>
    <property type="match status" value="1"/>
</dbReference>
<dbReference type="GO" id="GO:0016740">
    <property type="term" value="F:transferase activity"/>
    <property type="evidence" value="ECO:0007669"/>
    <property type="project" value="UniProtKB-KW"/>
</dbReference>
<dbReference type="AlphaFoldDB" id="A0A2N9VVE6"/>